<evidence type="ECO:0000313" key="8">
    <source>
        <dbReference type="EMBL" id="SDP49507.1"/>
    </source>
</evidence>
<dbReference type="GO" id="GO:0046872">
    <property type="term" value="F:metal ion binding"/>
    <property type="evidence" value="ECO:0007669"/>
    <property type="project" value="UniProtKB-KW"/>
</dbReference>
<feature type="binding site" evidence="7">
    <location>
        <position position="142"/>
    </location>
    <ligand>
        <name>[2Fe-2S] cluster</name>
        <dbReference type="ChEBI" id="CHEBI:190135"/>
    </ligand>
</feature>
<dbReference type="SUPFAM" id="SSF52833">
    <property type="entry name" value="Thioredoxin-like"/>
    <property type="match status" value="1"/>
</dbReference>
<keyword evidence="2 7" id="KW-0001">2Fe-2S</keyword>
<keyword evidence="4 7" id="KW-0408">Iron</keyword>
<dbReference type="GO" id="GO:0051537">
    <property type="term" value="F:2 iron, 2 sulfur cluster binding"/>
    <property type="evidence" value="ECO:0007669"/>
    <property type="project" value="UniProtKB-KW"/>
</dbReference>
<reference evidence="8 9" key="1">
    <citation type="submission" date="2016-10" db="EMBL/GenBank/DDBJ databases">
        <authorList>
            <person name="de Groot N.N."/>
        </authorList>
    </citation>
    <scope>NUCLEOTIDE SEQUENCE [LARGE SCALE GENOMIC DNA]</scope>
    <source>
        <strain evidence="8 9">DSM 12130</strain>
    </source>
</reference>
<dbReference type="PANTHER" id="PTHR43342:SF2">
    <property type="entry name" value="POTENTIAL NAD-REDUCING HYDROGENASE SUBUNIT"/>
    <property type="match status" value="1"/>
</dbReference>
<name>A0A1H0T637_9BACT</name>
<dbReference type="GO" id="GO:0016491">
    <property type="term" value="F:oxidoreductase activity"/>
    <property type="evidence" value="ECO:0007669"/>
    <property type="project" value="InterPro"/>
</dbReference>
<dbReference type="InterPro" id="IPR028431">
    <property type="entry name" value="NADP_DH_HndA-like"/>
</dbReference>
<dbReference type="Pfam" id="PF01257">
    <property type="entry name" value="2Fe-2S_thioredx"/>
    <property type="match status" value="1"/>
</dbReference>
<comment type="cofactor">
    <cofactor evidence="6">
        <name>[2Fe-2S] cluster</name>
        <dbReference type="ChEBI" id="CHEBI:190135"/>
    </cofactor>
</comment>
<feature type="binding site" evidence="7">
    <location>
        <position position="97"/>
    </location>
    <ligand>
        <name>[2Fe-2S] cluster</name>
        <dbReference type="ChEBI" id="CHEBI:190135"/>
    </ligand>
</feature>
<proteinExistence type="inferred from homology"/>
<comment type="similarity">
    <text evidence="1">Belongs to the complex I 24 kDa subunit family.</text>
</comment>
<feature type="binding site" evidence="7">
    <location>
        <position position="138"/>
    </location>
    <ligand>
        <name>[2Fe-2S] cluster</name>
        <dbReference type="ChEBI" id="CHEBI:190135"/>
    </ligand>
</feature>
<keyword evidence="3 7" id="KW-0479">Metal-binding</keyword>
<accession>A0A1H0T637</accession>
<dbReference type="Gene3D" id="1.10.10.1590">
    <property type="entry name" value="NADH-quinone oxidoreductase subunit E"/>
    <property type="match status" value="1"/>
</dbReference>
<evidence type="ECO:0000256" key="3">
    <source>
        <dbReference type="ARBA" id="ARBA00022723"/>
    </source>
</evidence>
<protein>
    <submittedName>
        <fullName evidence="8">NADH-quinone oxidoreductase subunit E</fullName>
    </submittedName>
</protein>
<keyword evidence="9" id="KW-1185">Reference proteome</keyword>
<dbReference type="EMBL" id="FNJI01000022">
    <property type="protein sequence ID" value="SDP49507.1"/>
    <property type="molecule type" value="Genomic_DNA"/>
</dbReference>
<dbReference type="InterPro" id="IPR042128">
    <property type="entry name" value="NuoE_dom"/>
</dbReference>
<organism evidence="8 9">
    <name type="scientific">Desulforhopalus singaporensis</name>
    <dbReference type="NCBI Taxonomy" id="91360"/>
    <lineage>
        <taxon>Bacteria</taxon>
        <taxon>Pseudomonadati</taxon>
        <taxon>Thermodesulfobacteriota</taxon>
        <taxon>Desulfobulbia</taxon>
        <taxon>Desulfobulbales</taxon>
        <taxon>Desulfocapsaceae</taxon>
        <taxon>Desulforhopalus</taxon>
    </lineage>
</organism>
<gene>
    <name evidence="8" type="ORF">SAMN05660330_02947</name>
</gene>
<dbReference type="AlphaFoldDB" id="A0A1H0T637"/>
<dbReference type="Proteomes" id="UP000199073">
    <property type="component" value="Unassembled WGS sequence"/>
</dbReference>
<evidence type="ECO:0000256" key="2">
    <source>
        <dbReference type="ARBA" id="ARBA00022714"/>
    </source>
</evidence>
<feature type="binding site" evidence="7">
    <location>
        <position position="102"/>
    </location>
    <ligand>
        <name>[2Fe-2S] cluster</name>
        <dbReference type="ChEBI" id="CHEBI:190135"/>
    </ligand>
</feature>
<evidence type="ECO:0000313" key="9">
    <source>
        <dbReference type="Proteomes" id="UP000199073"/>
    </source>
</evidence>
<dbReference type="PANTHER" id="PTHR43342">
    <property type="entry name" value="NADH-QUINONE OXIDOREDUCTASE, E SUBUNIT"/>
    <property type="match status" value="1"/>
</dbReference>
<dbReference type="PIRSF" id="PIRSF000216">
    <property type="entry name" value="NADH_DH_24kDa"/>
    <property type="match status" value="1"/>
</dbReference>
<evidence type="ECO:0000256" key="5">
    <source>
        <dbReference type="ARBA" id="ARBA00023014"/>
    </source>
</evidence>
<evidence type="ECO:0000256" key="1">
    <source>
        <dbReference type="ARBA" id="ARBA00010643"/>
    </source>
</evidence>
<evidence type="ECO:0000256" key="7">
    <source>
        <dbReference type="PIRSR" id="PIRSR000216-1"/>
    </source>
</evidence>
<dbReference type="STRING" id="91360.SAMN05660330_02947"/>
<dbReference type="InterPro" id="IPR041921">
    <property type="entry name" value="NuoE_N"/>
</dbReference>
<comment type="cofactor">
    <cofactor evidence="7">
        <name>[2Fe-2S] cluster</name>
        <dbReference type="ChEBI" id="CHEBI:190135"/>
    </cofactor>
    <text evidence="7">Binds 1 [2Fe-2S] cluster.</text>
</comment>
<evidence type="ECO:0000256" key="4">
    <source>
        <dbReference type="ARBA" id="ARBA00023004"/>
    </source>
</evidence>
<dbReference type="Gene3D" id="3.40.30.10">
    <property type="entry name" value="Glutaredoxin"/>
    <property type="match status" value="1"/>
</dbReference>
<dbReference type="InterPro" id="IPR002023">
    <property type="entry name" value="NuoE-like"/>
</dbReference>
<dbReference type="FunFam" id="3.40.30.10:FF:000015">
    <property type="entry name" value="NADH-quinone oxidoreductase subunit E"/>
    <property type="match status" value="1"/>
</dbReference>
<dbReference type="InterPro" id="IPR036249">
    <property type="entry name" value="Thioredoxin-like_sf"/>
</dbReference>
<dbReference type="CDD" id="cd03064">
    <property type="entry name" value="TRX_Fd_NuoE"/>
    <property type="match status" value="1"/>
</dbReference>
<keyword evidence="5 7" id="KW-0411">Iron-sulfur</keyword>
<dbReference type="RefSeq" id="WP_176761252.1">
    <property type="nucleotide sequence ID" value="NZ_FNJI01000022.1"/>
</dbReference>
<evidence type="ECO:0000256" key="6">
    <source>
        <dbReference type="ARBA" id="ARBA00034078"/>
    </source>
</evidence>
<sequence>MELLDPAKQKRVFPDEMYEKLNGFVDDLDIDPADPRKKGNLIQVLRKGQQIFGYLPRELQEYVAVRLGIHHAEVSGVVSFYNFFTTTPKGEFTISVCMGTACYVNGADKILSQFERILGIKSGEVTEDRKFSIDSLRCVGACSLAPVVTINDKVYGRVAPQDVEKIIEDCLVQEEA</sequence>